<dbReference type="AlphaFoldDB" id="A0A7M4FH62"/>
<dbReference type="GO" id="GO:0031430">
    <property type="term" value="C:M band"/>
    <property type="evidence" value="ECO:0007669"/>
    <property type="project" value="TreeGrafter"/>
</dbReference>
<evidence type="ECO:0000256" key="5">
    <source>
        <dbReference type="ARBA" id="ARBA00023179"/>
    </source>
</evidence>
<feature type="domain" description="Ig-like" evidence="11">
    <location>
        <begin position="201"/>
        <end position="278"/>
    </location>
</feature>
<dbReference type="Pfam" id="PF18362">
    <property type="entry name" value="THB"/>
    <property type="match status" value="1"/>
</dbReference>
<dbReference type="InterPro" id="IPR003598">
    <property type="entry name" value="Ig_sub2"/>
</dbReference>
<dbReference type="Gene3D" id="2.60.40.10">
    <property type="entry name" value="Immunoglobulins"/>
    <property type="match status" value="11"/>
</dbReference>
<dbReference type="Pfam" id="PF00041">
    <property type="entry name" value="fn3"/>
    <property type="match status" value="3"/>
</dbReference>
<evidence type="ECO:0000256" key="10">
    <source>
        <dbReference type="ARBA" id="ARBA00044215"/>
    </source>
</evidence>
<keyword evidence="14" id="KW-1185">Reference proteome</keyword>
<keyword evidence="5" id="KW-0514">Muscle protein</keyword>
<dbReference type="SMART" id="SM00060">
    <property type="entry name" value="FN3"/>
    <property type="match status" value="3"/>
</dbReference>
<dbReference type="GO" id="GO:0042802">
    <property type="term" value="F:identical protein binding"/>
    <property type="evidence" value="ECO:0007669"/>
    <property type="project" value="Ensembl"/>
</dbReference>
<evidence type="ECO:0000256" key="6">
    <source>
        <dbReference type="ARBA" id="ARBA00023203"/>
    </source>
</evidence>
<dbReference type="Ensembl" id="ENSCPRT00005029052.1">
    <property type="protein sequence ID" value="ENSCPRP00005024897.1"/>
    <property type="gene ID" value="ENSCPRG00005017258.1"/>
</dbReference>
<dbReference type="PROSITE" id="PS50835">
    <property type="entry name" value="IG_LIKE"/>
    <property type="match status" value="6"/>
</dbReference>
<keyword evidence="6" id="KW-0009">Actin-binding</keyword>
<dbReference type="FunFam" id="2.60.40.10:FF:000085">
    <property type="entry name" value="Myosin-binding protein C, slow type"/>
    <property type="match status" value="1"/>
</dbReference>
<keyword evidence="3" id="KW-0677">Repeat</keyword>
<dbReference type="InterPro" id="IPR036116">
    <property type="entry name" value="FN3_sf"/>
</dbReference>
<dbReference type="SMART" id="SM00408">
    <property type="entry name" value="IGc2"/>
    <property type="match status" value="6"/>
</dbReference>
<dbReference type="CDD" id="cd00063">
    <property type="entry name" value="FN3"/>
    <property type="match status" value="3"/>
</dbReference>
<evidence type="ECO:0000313" key="14">
    <source>
        <dbReference type="Proteomes" id="UP000594220"/>
    </source>
</evidence>
<dbReference type="FunFam" id="2.60.40.10:FF:000225">
    <property type="entry name" value="Myosin-binding protein C, cardiac-type"/>
    <property type="match status" value="1"/>
</dbReference>
<dbReference type="GO" id="GO:0008307">
    <property type="term" value="F:structural constituent of muscle"/>
    <property type="evidence" value="ECO:0007669"/>
    <property type="project" value="Ensembl"/>
</dbReference>
<dbReference type="PANTHER" id="PTHR13817">
    <property type="entry name" value="TITIN"/>
    <property type="match status" value="1"/>
</dbReference>
<dbReference type="PROSITE" id="PS50853">
    <property type="entry name" value="FN3"/>
    <property type="match status" value="3"/>
</dbReference>
<feature type="domain" description="Fibronectin type-III" evidence="12">
    <location>
        <begin position="681"/>
        <end position="776"/>
    </location>
</feature>
<dbReference type="Proteomes" id="UP000594220">
    <property type="component" value="Unplaced"/>
</dbReference>
<gene>
    <name evidence="13" type="primary">MYBPC3</name>
</gene>
<proteinExistence type="inferred from homology"/>
<keyword evidence="7" id="KW-0393">Immunoglobulin domain</keyword>
<evidence type="ECO:0000313" key="13">
    <source>
        <dbReference type="Ensembl" id="ENSCPRP00005024897.1"/>
    </source>
</evidence>
<evidence type="ECO:0000256" key="7">
    <source>
        <dbReference type="ARBA" id="ARBA00023319"/>
    </source>
</evidence>
<evidence type="ECO:0000256" key="4">
    <source>
        <dbReference type="ARBA" id="ARBA00022889"/>
    </source>
</evidence>
<dbReference type="InterPro" id="IPR007110">
    <property type="entry name" value="Ig-like_dom"/>
</dbReference>
<evidence type="ECO:0000256" key="2">
    <source>
        <dbReference type="ARBA" id="ARBA00022553"/>
    </source>
</evidence>
<dbReference type="InterPro" id="IPR013098">
    <property type="entry name" value="Ig_I-set"/>
</dbReference>
<dbReference type="GO" id="GO:0045214">
    <property type="term" value="P:sarcomere organization"/>
    <property type="evidence" value="ECO:0007669"/>
    <property type="project" value="TreeGrafter"/>
</dbReference>
<dbReference type="FunFam" id="2.60.40.10:FF:000031">
    <property type="entry name" value="Myosin-binding protein C, slow type"/>
    <property type="match status" value="1"/>
</dbReference>
<dbReference type="FunFam" id="2.60.40.10:FF:000326">
    <property type="entry name" value="Myosin-binding protein C, cardiac-type"/>
    <property type="match status" value="1"/>
</dbReference>
<evidence type="ECO:0000256" key="9">
    <source>
        <dbReference type="ARBA" id="ARBA00044086"/>
    </source>
</evidence>
<evidence type="ECO:0000259" key="12">
    <source>
        <dbReference type="PROSITE" id="PS50853"/>
    </source>
</evidence>
<dbReference type="InterPro" id="IPR040849">
    <property type="entry name" value="MyBP-C_THB"/>
</dbReference>
<dbReference type="PRINTS" id="PR00014">
    <property type="entry name" value="FNTYPEIII"/>
</dbReference>
<keyword evidence="1" id="KW-0787">Thick filament</keyword>
<feature type="domain" description="Ig-like" evidence="11">
    <location>
        <begin position="485"/>
        <end position="574"/>
    </location>
</feature>
<feature type="domain" description="Ig-like" evidence="11">
    <location>
        <begin position="990"/>
        <end position="1074"/>
    </location>
</feature>
<dbReference type="CDD" id="cd05894">
    <property type="entry name" value="Ig_C5_MyBP-C"/>
    <property type="match status" value="1"/>
</dbReference>
<dbReference type="SUPFAM" id="SSF49265">
    <property type="entry name" value="Fibronectin type III"/>
    <property type="match status" value="2"/>
</dbReference>
<keyword evidence="4" id="KW-0130">Cell adhesion</keyword>
<dbReference type="FunFam" id="2.60.40.10:FF:000062">
    <property type="entry name" value="Myosin-binding protein C, slow type"/>
    <property type="match status" value="1"/>
</dbReference>
<evidence type="ECO:0000259" key="11">
    <source>
        <dbReference type="PROSITE" id="PS50835"/>
    </source>
</evidence>
<dbReference type="GO" id="GO:0007155">
    <property type="term" value="P:cell adhesion"/>
    <property type="evidence" value="ECO:0007669"/>
    <property type="project" value="UniProtKB-KW"/>
</dbReference>
<feature type="domain" description="Ig-like" evidence="11">
    <location>
        <begin position="780"/>
        <end position="868"/>
    </location>
</feature>
<dbReference type="GO" id="GO:0032036">
    <property type="term" value="F:myosin heavy chain binding"/>
    <property type="evidence" value="ECO:0007669"/>
    <property type="project" value="Ensembl"/>
</dbReference>
<dbReference type="GO" id="GO:0055010">
    <property type="term" value="P:ventricular cardiac muscle tissue morphogenesis"/>
    <property type="evidence" value="ECO:0007669"/>
    <property type="project" value="Ensembl"/>
</dbReference>
<dbReference type="InterPro" id="IPR036179">
    <property type="entry name" value="Ig-like_dom_sf"/>
</dbReference>
<dbReference type="OMA" id="QFDGGQP"/>
<reference evidence="13" key="1">
    <citation type="submission" date="2025-08" db="UniProtKB">
        <authorList>
            <consortium name="Ensembl"/>
        </authorList>
    </citation>
    <scope>IDENTIFICATION</scope>
</reference>
<reference evidence="13" key="2">
    <citation type="submission" date="2025-09" db="UniProtKB">
        <authorList>
            <consortium name="Ensembl"/>
        </authorList>
    </citation>
    <scope>IDENTIFICATION</scope>
</reference>
<feature type="domain" description="Fibronectin type-III" evidence="12">
    <location>
        <begin position="877"/>
        <end position="972"/>
    </location>
</feature>
<feature type="domain" description="Ig-like" evidence="11">
    <location>
        <begin position="36"/>
        <end position="126"/>
    </location>
</feature>
<dbReference type="FunFam" id="2.60.40.10:FF:000111">
    <property type="entry name" value="Myosin-binding protein C, slow type"/>
    <property type="match status" value="1"/>
</dbReference>
<dbReference type="InterPro" id="IPR003961">
    <property type="entry name" value="FN3_dom"/>
</dbReference>
<dbReference type="FunFam" id="2.60.40.10:FF:000081">
    <property type="entry name" value="Myosin-binding protein C, slow type"/>
    <property type="match status" value="1"/>
</dbReference>
<name>A0A7M4FH62_CROPO</name>
<comment type="similarity">
    <text evidence="8">Belongs to the immunoglobulin superfamily. MyBP family.</text>
</comment>
<dbReference type="GO" id="GO:0097512">
    <property type="term" value="C:cardiac myofibril"/>
    <property type="evidence" value="ECO:0007669"/>
    <property type="project" value="Ensembl"/>
</dbReference>
<dbReference type="GO" id="GO:0005863">
    <property type="term" value="C:striated muscle myosin thick filament"/>
    <property type="evidence" value="ECO:0007669"/>
    <property type="project" value="Ensembl"/>
</dbReference>
<dbReference type="CDD" id="cd00096">
    <property type="entry name" value="Ig"/>
    <property type="match status" value="1"/>
</dbReference>
<evidence type="ECO:0000256" key="1">
    <source>
        <dbReference type="ARBA" id="ARBA00022433"/>
    </source>
</evidence>
<dbReference type="Pfam" id="PF07679">
    <property type="entry name" value="I-set"/>
    <property type="match status" value="6"/>
</dbReference>
<dbReference type="PANTHER" id="PTHR13817:SF20">
    <property type="entry name" value="MYOSIN-BINDING PROTEIN C, CARDIAC-TYPE"/>
    <property type="match status" value="1"/>
</dbReference>
<evidence type="ECO:0000256" key="8">
    <source>
        <dbReference type="ARBA" id="ARBA00038352"/>
    </source>
</evidence>
<dbReference type="SMART" id="SM00409">
    <property type="entry name" value="IG"/>
    <property type="match status" value="7"/>
</dbReference>
<dbReference type="InterPro" id="IPR003599">
    <property type="entry name" value="Ig_sub"/>
</dbReference>
<dbReference type="SUPFAM" id="SSF48726">
    <property type="entry name" value="Immunoglobulin"/>
    <property type="match status" value="7"/>
</dbReference>
<organism evidence="13 14">
    <name type="scientific">Crocodylus porosus</name>
    <name type="common">Saltwater crocodile</name>
    <name type="synonym">Estuarine crocodile</name>
    <dbReference type="NCBI Taxonomy" id="8502"/>
    <lineage>
        <taxon>Eukaryota</taxon>
        <taxon>Metazoa</taxon>
        <taxon>Chordata</taxon>
        <taxon>Craniata</taxon>
        <taxon>Vertebrata</taxon>
        <taxon>Euteleostomi</taxon>
        <taxon>Archelosauria</taxon>
        <taxon>Archosauria</taxon>
        <taxon>Crocodylia</taxon>
        <taxon>Longirostres</taxon>
        <taxon>Crocodylidae</taxon>
        <taxon>Crocodylus</taxon>
    </lineage>
</organism>
<keyword evidence="2" id="KW-0597">Phosphoprotein</keyword>
<accession>A0A7M4FH62</accession>
<dbReference type="GO" id="GO:0003779">
    <property type="term" value="F:actin binding"/>
    <property type="evidence" value="ECO:0007669"/>
    <property type="project" value="UniProtKB-KW"/>
</dbReference>
<dbReference type="FunFam" id="2.60.40.10:FF:000070">
    <property type="entry name" value="Myosin-binding protein C, slow type"/>
    <property type="match status" value="1"/>
</dbReference>
<evidence type="ECO:0000256" key="3">
    <source>
        <dbReference type="ARBA" id="ARBA00022737"/>
    </source>
</evidence>
<dbReference type="FunFam" id="2.60.40.10:FF:000518">
    <property type="entry name" value="Myosin-binding protein C, cardiac-type"/>
    <property type="match status" value="1"/>
</dbReference>
<dbReference type="GeneTree" id="ENSGT00940000157698"/>
<dbReference type="InterPro" id="IPR050964">
    <property type="entry name" value="Striated_Muscle_Regulatory"/>
</dbReference>
<dbReference type="InterPro" id="IPR013783">
    <property type="entry name" value="Ig-like_fold"/>
</dbReference>
<dbReference type="FunFam" id="2.60.40.10:FF:000060">
    <property type="entry name" value="Myosin-binding protein C, slow type"/>
    <property type="match status" value="1"/>
</dbReference>
<feature type="domain" description="Ig-like" evidence="11">
    <location>
        <begin position="292"/>
        <end position="412"/>
    </location>
</feature>
<feature type="domain" description="Fibronectin type-III" evidence="12">
    <location>
        <begin position="583"/>
        <end position="679"/>
    </location>
</feature>
<sequence length="1096" mass="123714">RAFSNLALPFFPEKSEAVLPTEASSASAVLDAESAPAVTGSPPPPTDSIQKSGGNITFTAIVAGASLLKKPSVKWFKGKWMDLGNKVGTHLQLHDHYDRNNKVYVFEMQIIDAKMTYAGGYRCEVSTKDKFDSCNFNLIVNGKPIFSALTETKTESQPSVDVWEILRNAPPSEYEKIAFQYGITDLRGLLKRLKRMKKEEKKSTAFLKKLDPAYQVDKGQKIKFTVDVANPDADVKWLKNGQEIQVSGRYIFEAVGNKRILTINHCSLADDAAYQCVIGEEKSFTELFVREPPVLIIHPLEDQMVMVGERVEFECEVSEEGATVKWQKDGTELTREAAFKYRFKKDGKKHYLIINESTKEDSGHYSVKTNGGESVAELFVQEKKLEVYQSIADLTVKARDQAVFKCEVSDENVKGIWLKNGKEVIPNERIKISHIGRIHKLTIDDVTPEDEADYSFIPEGFAYNVSAKLQFLEIKIDFVPREEPPKIHLDCMGQSPDTIVVVAGNKLRLDVPISGDPIPSVIWQKLLSESEGRVRVEMHEDHCVFIIEGAEKQDEGVYRVTVKNPAGEDKADITVKVIDVPDPPEAPKILNIGEDYCSVEWQPPSFDGGQPVLGYILERKKKKSYRWMRLNFDLLKELSYEAKRMIEGVVYEMRVYAVNSIGMSRPSLPSAPFMPIAPPSEPTHFTVEDVSDSTITLKWRPPERIGAGGLDGYIVEYCKERSTDWIPAIYGLTERTSILIKDLVTGDKLYFRVKAINLAGESEPAITKEPITIREIVQRPKIWLPRYLRQTLMKKVGETINIVIPFQGKPRPRVTWMKGGQALESKDVGIRNSNTDTILFIRKAERHHSGTYEVAVQIENMEDKVTITIQIADKPGPPQNVKIVDVWGFNVALEWTPPQDDGNAQILGYTIQKADKKTMEWYTVSDHYRRTNCVVSDLIMGNEYYFRVFSENSWGLSETAATTKTPVYIQKTGTIYKPPSYKEYDFSEPPKFTHPLANRSVIAGYNATLSCALRGIPKPKIFWYKNKVDLSGDAKYRMFSKQGVLTLEIRKPTPFDSGCYTCKAVNDSGEAEIECRLDVRGKEMNSIDKIPSKRNG</sequence>
<protein>
    <recommendedName>
        <fullName evidence="9">Myosin-binding protein C, cardiac-type</fullName>
    </recommendedName>
    <alternativeName>
        <fullName evidence="10">C-protein, cardiac muscle isoform</fullName>
    </alternativeName>
</protein>